<dbReference type="InterPro" id="IPR000010">
    <property type="entry name" value="Cystatin_dom"/>
</dbReference>
<dbReference type="PANTHER" id="PTHR46186">
    <property type="entry name" value="CYSTATIN"/>
    <property type="match status" value="1"/>
</dbReference>
<evidence type="ECO:0000256" key="3">
    <source>
        <dbReference type="ARBA" id="ARBA00022704"/>
    </source>
</evidence>
<dbReference type="PROSITE" id="PS00287">
    <property type="entry name" value="CYSTATIN"/>
    <property type="match status" value="1"/>
</dbReference>
<dbReference type="Pfam" id="PF00031">
    <property type="entry name" value="Cystatin"/>
    <property type="match status" value="1"/>
</dbReference>
<dbReference type="AlphaFoldDB" id="A0AAV7RMU4"/>
<dbReference type="SUPFAM" id="SSF54403">
    <property type="entry name" value="Cystatin/monellin"/>
    <property type="match status" value="1"/>
</dbReference>
<dbReference type="Proteomes" id="UP001066276">
    <property type="component" value="Chromosome 5"/>
</dbReference>
<keyword evidence="4" id="KW-1015">Disulfide bond</keyword>
<dbReference type="GO" id="GO:0005737">
    <property type="term" value="C:cytoplasm"/>
    <property type="evidence" value="ECO:0007669"/>
    <property type="project" value="TreeGrafter"/>
</dbReference>
<dbReference type="GO" id="GO:0031982">
    <property type="term" value="C:vesicle"/>
    <property type="evidence" value="ECO:0007669"/>
    <property type="project" value="TreeGrafter"/>
</dbReference>
<evidence type="ECO:0000256" key="4">
    <source>
        <dbReference type="ARBA" id="ARBA00023157"/>
    </source>
</evidence>
<gene>
    <name evidence="7" type="ORF">NDU88_006880</name>
</gene>
<dbReference type="FunFam" id="3.10.450.10:FF:000004">
    <property type="entry name" value="Cystatin C"/>
    <property type="match status" value="1"/>
</dbReference>
<dbReference type="EMBL" id="JANPWB010000009">
    <property type="protein sequence ID" value="KAJ1154124.1"/>
    <property type="molecule type" value="Genomic_DNA"/>
</dbReference>
<keyword evidence="8" id="KW-1185">Reference proteome</keyword>
<dbReference type="Gene3D" id="3.10.450.10">
    <property type="match status" value="1"/>
</dbReference>
<accession>A0AAV7RMU4</accession>
<dbReference type="PANTHER" id="PTHR46186:SF2">
    <property type="entry name" value="CYSTATIN"/>
    <property type="match status" value="1"/>
</dbReference>
<organism evidence="7 8">
    <name type="scientific">Pleurodeles waltl</name>
    <name type="common">Iberian ribbed newt</name>
    <dbReference type="NCBI Taxonomy" id="8319"/>
    <lineage>
        <taxon>Eukaryota</taxon>
        <taxon>Metazoa</taxon>
        <taxon>Chordata</taxon>
        <taxon>Craniata</taxon>
        <taxon>Vertebrata</taxon>
        <taxon>Euteleostomi</taxon>
        <taxon>Amphibia</taxon>
        <taxon>Batrachia</taxon>
        <taxon>Caudata</taxon>
        <taxon>Salamandroidea</taxon>
        <taxon>Salamandridae</taxon>
        <taxon>Pleurodelinae</taxon>
        <taxon>Pleurodeles</taxon>
    </lineage>
</organism>
<evidence type="ECO:0000313" key="7">
    <source>
        <dbReference type="EMBL" id="KAJ1154124.1"/>
    </source>
</evidence>
<evidence type="ECO:0000313" key="8">
    <source>
        <dbReference type="Proteomes" id="UP001066276"/>
    </source>
</evidence>
<comment type="similarity">
    <text evidence="1">Belongs to the cystatin family.</text>
</comment>
<evidence type="ECO:0000256" key="5">
    <source>
        <dbReference type="SAM" id="SignalP"/>
    </source>
</evidence>
<dbReference type="InterPro" id="IPR046350">
    <property type="entry name" value="Cystatin_sf"/>
</dbReference>
<reference evidence="7" key="1">
    <citation type="journal article" date="2022" name="bioRxiv">
        <title>Sequencing and chromosome-scale assembly of the giantPleurodeles waltlgenome.</title>
        <authorList>
            <person name="Brown T."/>
            <person name="Elewa A."/>
            <person name="Iarovenko S."/>
            <person name="Subramanian E."/>
            <person name="Araus A.J."/>
            <person name="Petzold A."/>
            <person name="Susuki M."/>
            <person name="Suzuki K.-i.T."/>
            <person name="Hayashi T."/>
            <person name="Toyoda A."/>
            <person name="Oliveira C."/>
            <person name="Osipova E."/>
            <person name="Leigh N.D."/>
            <person name="Simon A."/>
            <person name="Yun M.H."/>
        </authorList>
    </citation>
    <scope>NUCLEOTIDE SEQUENCE</scope>
    <source>
        <strain evidence="7">20211129_DDA</strain>
        <tissue evidence="7">Liver</tissue>
    </source>
</reference>
<dbReference type="GO" id="GO:0004869">
    <property type="term" value="F:cysteine-type endopeptidase inhibitor activity"/>
    <property type="evidence" value="ECO:0007669"/>
    <property type="project" value="UniProtKB-KW"/>
</dbReference>
<comment type="caution">
    <text evidence="7">The sequence shown here is derived from an EMBL/GenBank/DDBJ whole genome shotgun (WGS) entry which is preliminary data.</text>
</comment>
<proteinExistence type="inferred from homology"/>
<dbReference type="SMART" id="SM00043">
    <property type="entry name" value="CY"/>
    <property type="match status" value="1"/>
</dbReference>
<name>A0AAV7RMU4_PLEWA</name>
<dbReference type="GO" id="GO:0005615">
    <property type="term" value="C:extracellular space"/>
    <property type="evidence" value="ECO:0007669"/>
    <property type="project" value="TreeGrafter"/>
</dbReference>
<feature type="chain" id="PRO_5043361533" description="Cystatin domain-containing protein" evidence="5">
    <location>
        <begin position="25"/>
        <end position="135"/>
    </location>
</feature>
<keyword evidence="5" id="KW-0732">Signal</keyword>
<keyword evidence="2" id="KW-0646">Protease inhibitor</keyword>
<dbReference type="CDD" id="cd00042">
    <property type="entry name" value="CY"/>
    <property type="match status" value="1"/>
</dbReference>
<feature type="signal peptide" evidence="5">
    <location>
        <begin position="1"/>
        <end position="24"/>
    </location>
</feature>
<evidence type="ECO:0000259" key="6">
    <source>
        <dbReference type="SMART" id="SM00043"/>
    </source>
</evidence>
<evidence type="ECO:0000256" key="2">
    <source>
        <dbReference type="ARBA" id="ARBA00022690"/>
    </source>
</evidence>
<protein>
    <recommendedName>
        <fullName evidence="6">Cystatin domain-containing protein</fullName>
    </recommendedName>
</protein>
<keyword evidence="3" id="KW-0789">Thiol protease inhibitor</keyword>
<feature type="domain" description="Cystatin" evidence="6">
    <location>
        <begin position="25"/>
        <end position="135"/>
    </location>
</feature>
<evidence type="ECO:0000256" key="1">
    <source>
        <dbReference type="ARBA" id="ARBA00009403"/>
    </source>
</evidence>
<sequence length="135" mass="15033">MLGAWQVSLLAIVALGTVVPAVRSGKLGGWFDVDPQDKGLQKALTFAMLEYNEGSNDMYRRQIMTIIKARKQIVSGAKYEVKVVTGLTSCLKTDPENEVCSFHASPELLQRSTCIFNVLTVPWLKKVELKSKRCQ</sequence>
<dbReference type="InterPro" id="IPR018073">
    <property type="entry name" value="Prot_inh_cystat_CS"/>
</dbReference>